<dbReference type="InterPro" id="IPR050769">
    <property type="entry name" value="NAT_camello-type"/>
</dbReference>
<sequence>MPQPRPAASAVHDPDTATLRAPESPAAQRPPAARLDAVRRFNRAYTRRIGLLQDGLVDTPFSLTEARVIYEIAQIAETAPGTTATAIATELGLDHGYLSRILKRFEKAGLVARRPSPQDGRQSLLALTPDGTKTFAELVRRSRDQVAAMLAGLPEASQQRLVAAMRTIETLLAPDGAAPDDTAPAVVLRPHRPGDMGFVLASHGAVYAAEQGWGAGFEALVADILADFLRTFDPAREGCWIAERGGVPVGSVFLVDGGDGVAKLRLLLVTPEARGLGVGRRLVEACIAFARAHGYRAISLWTQSILVEARGLYASLGFTLVEQAPHCSFGHDLLGETWRLELG</sequence>
<dbReference type="SUPFAM" id="SSF46785">
    <property type="entry name" value="Winged helix' DNA-binding domain"/>
    <property type="match status" value="1"/>
</dbReference>
<feature type="region of interest" description="Disordered" evidence="2">
    <location>
        <begin position="1"/>
        <end position="32"/>
    </location>
</feature>
<dbReference type="PANTHER" id="PTHR13947:SF37">
    <property type="entry name" value="LD18367P"/>
    <property type="match status" value="1"/>
</dbReference>
<organism evidence="5 6">
    <name type="scientific">Rhodoplanes tepidamans</name>
    <name type="common">Rhodoplanes cryptolactis</name>
    <dbReference type="NCBI Taxonomy" id="200616"/>
    <lineage>
        <taxon>Bacteria</taxon>
        <taxon>Pseudomonadati</taxon>
        <taxon>Pseudomonadota</taxon>
        <taxon>Alphaproteobacteria</taxon>
        <taxon>Hyphomicrobiales</taxon>
        <taxon>Nitrobacteraceae</taxon>
        <taxon>Rhodoplanes</taxon>
    </lineage>
</organism>
<dbReference type="EMBL" id="JAQQLI010000075">
    <property type="protein sequence ID" value="MDC7789492.1"/>
    <property type="molecule type" value="Genomic_DNA"/>
</dbReference>
<protein>
    <submittedName>
        <fullName evidence="5">Helix-turn-helix domain-containing GNAT family N-acetyltransferase</fullName>
    </submittedName>
</protein>
<keyword evidence="6" id="KW-1185">Reference proteome</keyword>
<dbReference type="SUPFAM" id="SSF55729">
    <property type="entry name" value="Acyl-CoA N-acyltransferases (Nat)"/>
    <property type="match status" value="1"/>
</dbReference>
<dbReference type="Pfam" id="PF00583">
    <property type="entry name" value="Acetyltransf_1"/>
    <property type="match status" value="1"/>
</dbReference>
<keyword evidence="1" id="KW-0808">Transferase</keyword>
<dbReference type="Pfam" id="PF12802">
    <property type="entry name" value="MarR_2"/>
    <property type="match status" value="1"/>
</dbReference>
<dbReference type="Gene3D" id="3.40.630.30">
    <property type="match status" value="1"/>
</dbReference>
<evidence type="ECO:0000259" key="3">
    <source>
        <dbReference type="PROSITE" id="PS50995"/>
    </source>
</evidence>
<dbReference type="InterPro" id="IPR036390">
    <property type="entry name" value="WH_DNA-bd_sf"/>
</dbReference>
<comment type="caution">
    <text evidence="5">The sequence shown here is derived from an EMBL/GenBank/DDBJ whole genome shotgun (WGS) entry which is preliminary data.</text>
</comment>
<dbReference type="InterPro" id="IPR000182">
    <property type="entry name" value="GNAT_dom"/>
</dbReference>
<dbReference type="SMART" id="SM00347">
    <property type="entry name" value="HTH_MARR"/>
    <property type="match status" value="1"/>
</dbReference>
<dbReference type="PROSITE" id="PS51186">
    <property type="entry name" value="GNAT"/>
    <property type="match status" value="1"/>
</dbReference>
<dbReference type="InterPro" id="IPR016181">
    <property type="entry name" value="Acyl_CoA_acyltransferase"/>
</dbReference>
<dbReference type="RefSeq" id="WP_272780313.1">
    <property type="nucleotide sequence ID" value="NZ_JAQQLI010000075.1"/>
</dbReference>
<evidence type="ECO:0000313" key="5">
    <source>
        <dbReference type="EMBL" id="MDC7789492.1"/>
    </source>
</evidence>
<dbReference type="CDD" id="cd04301">
    <property type="entry name" value="NAT_SF"/>
    <property type="match status" value="1"/>
</dbReference>
<accession>A0ABT5JIR1</accession>
<reference evidence="5" key="2">
    <citation type="submission" date="2023-02" db="EMBL/GenBank/DDBJ databases">
        <authorList>
            <person name="Rayyan A."/>
            <person name="Meyer T."/>
            <person name="Kyndt J.A."/>
        </authorList>
    </citation>
    <scope>NUCLEOTIDE SEQUENCE</scope>
    <source>
        <strain evidence="5">DSM 9987</strain>
    </source>
</reference>
<dbReference type="PANTHER" id="PTHR13947">
    <property type="entry name" value="GNAT FAMILY N-ACETYLTRANSFERASE"/>
    <property type="match status" value="1"/>
</dbReference>
<dbReference type="InterPro" id="IPR000835">
    <property type="entry name" value="HTH_MarR-typ"/>
</dbReference>
<dbReference type="CDD" id="cd00090">
    <property type="entry name" value="HTH_ARSR"/>
    <property type="match status" value="1"/>
</dbReference>
<gene>
    <name evidence="5" type="ORF">PQJ73_27750</name>
</gene>
<feature type="domain" description="HTH marR-type" evidence="3">
    <location>
        <begin position="31"/>
        <end position="170"/>
    </location>
</feature>
<feature type="domain" description="N-acetyltransferase" evidence="4">
    <location>
        <begin position="186"/>
        <end position="339"/>
    </location>
</feature>
<dbReference type="Proteomes" id="UP001165652">
    <property type="component" value="Unassembled WGS sequence"/>
</dbReference>
<reference evidence="5" key="1">
    <citation type="journal article" date="2023" name="Microbiol Resour">
        <title>Genome Sequences of Rhodoplanes serenus and Two Thermotolerant Strains, Rhodoplanes tepidamans and 'Rhodoplanes cryptolactis,' Further Refine the Genus.</title>
        <authorList>
            <person name="Rayyan A.A."/>
            <person name="Kyndt J.A."/>
        </authorList>
    </citation>
    <scope>NUCLEOTIDE SEQUENCE</scope>
    <source>
        <strain evidence="5">DSM 9987</strain>
    </source>
</reference>
<dbReference type="InterPro" id="IPR036388">
    <property type="entry name" value="WH-like_DNA-bd_sf"/>
</dbReference>
<evidence type="ECO:0000256" key="2">
    <source>
        <dbReference type="SAM" id="MobiDB-lite"/>
    </source>
</evidence>
<dbReference type="InterPro" id="IPR011991">
    <property type="entry name" value="ArsR-like_HTH"/>
</dbReference>
<dbReference type="PROSITE" id="PS50995">
    <property type="entry name" value="HTH_MARR_2"/>
    <property type="match status" value="1"/>
</dbReference>
<evidence type="ECO:0000259" key="4">
    <source>
        <dbReference type="PROSITE" id="PS51186"/>
    </source>
</evidence>
<evidence type="ECO:0000256" key="1">
    <source>
        <dbReference type="ARBA" id="ARBA00022679"/>
    </source>
</evidence>
<dbReference type="Gene3D" id="1.10.10.10">
    <property type="entry name" value="Winged helix-like DNA-binding domain superfamily/Winged helix DNA-binding domain"/>
    <property type="match status" value="1"/>
</dbReference>
<evidence type="ECO:0000313" key="6">
    <source>
        <dbReference type="Proteomes" id="UP001165652"/>
    </source>
</evidence>
<name>A0ABT5JIR1_RHOTP</name>
<proteinExistence type="predicted"/>